<comment type="caution">
    <text evidence="2">The sequence shown here is derived from an EMBL/GenBank/DDBJ whole genome shotgun (WGS) entry which is preliminary data.</text>
</comment>
<reference evidence="2" key="1">
    <citation type="submission" date="2021-02" db="EMBL/GenBank/DDBJ databases">
        <authorList>
            <person name="Dougan E. K."/>
            <person name="Rhodes N."/>
            <person name="Thang M."/>
            <person name="Chan C."/>
        </authorList>
    </citation>
    <scope>NUCLEOTIDE SEQUENCE</scope>
</reference>
<accession>A0A812NWF4</accession>
<protein>
    <submittedName>
        <fullName evidence="2">Fig4 protein</fullName>
    </submittedName>
</protein>
<name>A0A812NWF4_9DINO</name>
<proteinExistence type="predicted"/>
<organism evidence="2 3">
    <name type="scientific">Symbiodinium natans</name>
    <dbReference type="NCBI Taxonomy" id="878477"/>
    <lineage>
        <taxon>Eukaryota</taxon>
        <taxon>Sar</taxon>
        <taxon>Alveolata</taxon>
        <taxon>Dinophyceae</taxon>
        <taxon>Suessiales</taxon>
        <taxon>Symbiodiniaceae</taxon>
        <taxon>Symbiodinium</taxon>
    </lineage>
</organism>
<sequence>MYIAIYVWTYYEFSCSKYFDAATKPLRQWVRVFSTTAIAPNRQRDKSRVENSLGLAEFGDAWTEFYSTNSGLPIGRGYDRVVYGDHGPYVEFSAHQLCWPTFPAFMEKPEMSFFDEYYTADGATMLYAQKRTVVNKPNPPNGPWSAQNNRPEGYANYLIGKFYLACEPDIITVSRPSTKPRRKKRGKGAEANPFEDEGGDEGGEGVERVEGAEGVDDAPCFSASDTWPEDVWFQSRDWHWRKEDWEWQALGPWTENWFGDVQADHGAWPYAQVDAPVAHPDSHPNAHPEAHLDAHPDVHPDDHPDADT</sequence>
<dbReference type="AlphaFoldDB" id="A0A812NWF4"/>
<feature type="compositionally biased region" description="Acidic residues" evidence="1">
    <location>
        <begin position="193"/>
        <end position="204"/>
    </location>
</feature>
<evidence type="ECO:0000313" key="3">
    <source>
        <dbReference type="Proteomes" id="UP000604046"/>
    </source>
</evidence>
<evidence type="ECO:0000256" key="1">
    <source>
        <dbReference type="SAM" id="MobiDB-lite"/>
    </source>
</evidence>
<feature type="region of interest" description="Disordered" evidence="1">
    <location>
        <begin position="175"/>
        <end position="206"/>
    </location>
</feature>
<keyword evidence="3" id="KW-1185">Reference proteome</keyword>
<feature type="region of interest" description="Disordered" evidence="1">
    <location>
        <begin position="273"/>
        <end position="308"/>
    </location>
</feature>
<gene>
    <name evidence="2" type="primary">Fig4</name>
    <name evidence="2" type="ORF">SNAT2548_LOCUS17773</name>
</gene>
<evidence type="ECO:0000313" key="2">
    <source>
        <dbReference type="EMBL" id="CAE7339703.1"/>
    </source>
</evidence>
<dbReference type="EMBL" id="CAJNDS010002124">
    <property type="protein sequence ID" value="CAE7339703.1"/>
    <property type="molecule type" value="Genomic_DNA"/>
</dbReference>
<dbReference type="OrthoDB" id="405996at2759"/>
<feature type="compositionally biased region" description="Basic and acidic residues" evidence="1">
    <location>
        <begin position="280"/>
        <end position="308"/>
    </location>
</feature>
<dbReference type="Proteomes" id="UP000604046">
    <property type="component" value="Unassembled WGS sequence"/>
</dbReference>